<dbReference type="AlphaFoldDB" id="A0A0K1QQH9"/>
<proteinExistence type="predicted"/>
<evidence type="ECO:0000256" key="4">
    <source>
        <dbReference type="ARBA" id="ARBA00022840"/>
    </source>
</evidence>
<accession>A0A0K1QQH9</accession>
<dbReference type="InterPro" id="IPR027417">
    <property type="entry name" value="P-loop_NTPase"/>
</dbReference>
<name>A0A0K1QQH9_PSEFL</name>
<dbReference type="PANTHER" id="PTHR43788:SF8">
    <property type="entry name" value="DNA-BINDING PROTEIN SMUBP-2"/>
    <property type="match status" value="1"/>
</dbReference>
<dbReference type="InterPro" id="IPR050534">
    <property type="entry name" value="Coronavir_polyprotein_1ab"/>
</dbReference>
<dbReference type="PANTHER" id="PTHR43788">
    <property type="entry name" value="DNA2/NAM7 HELICASE FAMILY MEMBER"/>
    <property type="match status" value="1"/>
</dbReference>
<evidence type="ECO:0000256" key="1">
    <source>
        <dbReference type="ARBA" id="ARBA00022741"/>
    </source>
</evidence>
<evidence type="ECO:0000313" key="7">
    <source>
        <dbReference type="EMBL" id="AKV08006.1"/>
    </source>
</evidence>
<dbReference type="CDD" id="cd17934">
    <property type="entry name" value="DEXXQc_Upf1-like"/>
    <property type="match status" value="1"/>
</dbReference>
<dbReference type="SUPFAM" id="SSF52540">
    <property type="entry name" value="P-loop containing nucleoside triphosphate hydrolases"/>
    <property type="match status" value="1"/>
</dbReference>
<dbReference type="InterPro" id="IPR012337">
    <property type="entry name" value="RNaseH-like_sf"/>
</dbReference>
<keyword evidence="1" id="KW-0547">Nucleotide-binding</keyword>
<dbReference type="Pfam" id="PF13482">
    <property type="entry name" value="RNase_H_2"/>
    <property type="match status" value="1"/>
</dbReference>
<dbReference type="EMBL" id="CP010945">
    <property type="protein sequence ID" value="AKV08006.1"/>
    <property type="molecule type" value="Genomic_DNA"/>
</dbReference>
<dbReference type="GO" id="GO:0016787">
    <property type="term" value="F:hydrolase activity"/>
    <property type="evidence" value="ECO:0007669"/>
    <property type="project" value="UniProtKB-KW"/>
</dbReference>
<sequence length="1133" mass="126919">MQTRNGIQLYSASDICGFLECQHLTALDLQNLVMPMEKAAASDQNRLIQDKGLAHEAAFFERLKSENANVVDIAEGNPSFARRVELTIQAMKAGADIIFQASLQEGAFIGHADFLRKVPRESALGDHSYEVIDTKLAKTATAKFLVQVALYSRMLISIQSVQPQFMYVVLGDAARTEQAFRVTDYADYLEHVLQRFDAFVNSAEPPVTYPEPCGHCGFCAWRDRCDEQRQQDDHLSAVAGISRSQIKKLQSAGVTTLHQLADSPDELRIPKLQTESLSKLRHQARLQFKGRSSDVPLFELLPVLGERRGFHRMPKAVDGDLFFDMEGNPLEEGGLEYLFGLYIDEDGQRTFKPFWAHTREEEKVAFEQFIDWVIGHLKRYPDAHIYHYASYEETAIKRLMSQHGTREAQVDWLLRNGKLIDLYKVVREAIRVSEPSYSIKNIEHFYMDQRGGDVTNAGASIVFYERWKETGESKLLEQIERYNEDDVLSTYLLRKWLLEIKPSDAGAFLGSEAESEKSMAEQKEIEIRLEDYRDRLLGGMCTDEEAMCDEDQVTLLTFQLLDFHRRADKPTWWQLFSRQDMTTEELLEDIESLAGLQRTKTLPKPINRSYLYEYSFEPQETKMRTGSQGVITESLASVQLVNLDHDNGLATFKATERNAPPDYFDMIPGRPIPSTSLRKALFRYADSLLAGEQRFQAVADFLHRRAPRVKGVKSGAPLLDSSLPSIDAIKQVVRNLENSVLFIQGPPGAGKTYTGSHVIVDLLKAGKRIGVTSNSHHAINNLLAAVETRAQEEGCTFTGLKKSSEGEGTEFTGRCIRSIEEKQQFLDAWGPNIDLTAGTAWLFADDTFTEQLDYLFIDEAGQVSVANLVTMGLAARNIVLMGDQMQLSQPVQGVHPGRSGDSILDYLLDGTPTIAPDRGVFLAQTWRMHPNVCSFISQAVYEGQLSSAPGTERRVLLLDGQRPEVPKSGLMFCPVTHDGNSQSSDEEAAQVKALFAYFLRQRYVDNKGVDHAMCIENILVVAPYNLQVQLLKQVLPAGARVGTVDKFQGQEAEIVIVSMATSNEDYLPRDIGFLYSKNRLNVAVSRAKSLACIVASPDLTAIRCLTPHDMSLVNGLCMAVRYGTAANALARCE</sequence>
<keyword evidence="3" id="KW-0347">Helicase</keyword>
<organism evidence="7 8">
    <name type="scientific">Pseudomonas fluorescens NCIMB 11764</name>
    <dbReference type="NCBI Taxonomy" id="1221522"/>
    <lineage>
        <taxon>Bacteria</taxon>
        <taxon>Pseudomonadati</taxon>
        <taxon>Pseudomonadota</taxon>
        <taxon>Gammaproteobacteria</taxon>
        <taxon>Pseudomonadales</taxon>
        <taxon>Pseudomonadaceae</taxon>
        <taxon>Pseudomonas</taxon>
    </lineage>
</organism>
<dbReference type="Pfam" id="PF13245">
    <property type="entry name" value="AAA_19"/>
    <property type="match status" value="1"/>
</dbReference>
<dbReference type="CDD" id="cd18808">
    <property type="entry name" value="SF1_C_Upf1"/>
    <property type="match status" value="1"/>
</dbReference>
<dbReference type="eggNOG" id="COG2251">
    <property type="taxonomic scope" value="Bacteria"/>
</dbReference>
<gene>
    <name evidence="7" type="ORF">B723_16970</name>
</gene>
<dbReference type="eggNOG" id="COG1112">
    <property type="taxonomic scope" value="Bacteria"/>
</dbReference>
<evidence type="ECO:0000313" key="8">
    <source>
        <dbReference type="Proteomes" id="UP000017175"/>
    </source>
</evidence>
<dbReference type="Pfam" id="PF13087">
    <property type="entry name" value="AAA_12"/>
    <property type="match status" value="1"/>
</dbReference>
<dbReference type="Proteomes" id="UP000017175">
    <property type="component" value="Chromosome"/>
</dbReference>
<reference evidence="7 8" key="1">
    <citation type="journal article" date="2012" name="J. Bacteriol.">
        <title>Draft genome sequence of the cyanide-utilizing bacterium Pseudomonas fluorescens strain NCIMB 11764.</title>
        <authorList>
            <person name="Vilo C.A."/>
            <person name="Benedik M.J."/>
            <person name="Kunz D.A."/>
            <person name="Dong Q."/>
        </authorList>
    </citation>
    <scope>NUCLEOTIDE SEQUENCE [LARGE SCALE GENOMIC DNA]</scope>
    <source>
        <strain evidence="7 8">NCIMB 11764</strain>
    </source>
</reference>
<dbReference type="InterPro" id="IPR041679">
    <property type="entry name" value="DNA2/NAM7-like_C"/>
</dbReference>
<dbReference type="RefSeq" id="WP_031318681.1">
    <property type="nucleotide sequence ID" value="NZ_CP010945.1"/>
</dbReference>
<dbReference type="NCBIfam" id="TIGR03491">
    <property type="entry name" value="TM0106 family RecB-like putative nuclease"/>
    <property type="match status" value="1"/>
</dbReference>
<evidence type="ECO:0000259" key="5">
    <source>
        <dbReference type="Pfam" id="PF13087"/>
    </source>
</evidence>
<dbReference type="Gene3D" id="3.40.50.300">
    <property type="entry name" value="P-loop containing nucleotide triphosphate hydrolases"/>
    <property type="match status" value="2"/>
</dbReference>
<dbReference type="InterPro" id="IPR047187">
    <property type="entry name" value="SF1_C_Upf1"/>
</dbReference>
<evidence type="ECO:0000256" key="2">
    <source>
        <dbReference type="ARBA" id="ARBA00022801"/>
    </source>
</evidence>
<dbReference type="GO" id="GO:0043139">
    <property type="term" value="F:5'-3' DNA helicase activity"/>
    <property type="evidence" value="ECO:0007669"/>
    <property type="project" value="TreeGrafter"/>
</dbReference>
<dbReference type="OrthoDB" id="9757917at2"/>
<dbReference type="SUPFAM" id="SSF53098">
    <property type="entry name" value="Ribonuclease H-like"/>
    <property type="match status" value="1"/>
</dbReference>
<protein>
    <submittedName>
        <fullName evidence="7">Nuclease</fullName>
    </submittedName>
</protein>
<dbReference type="InterPro" id="IPR019993">
    <property type="entry name" value="RecB_nuclease_TM0106_put"/>
</dbReference>
<dbReference type="InterPro" id="IPR038720">
    <property type="entry name" value="YprB_RNase_H-like_dom"/>
</dbReference>
<evidence type="ECO:0000256" key="3">
    <source>
        <dbReference type="ARBA" id="ARBA00022806"/>
    </source>
</evidence>
<evidence type="ECO:0000259" key="6">
    <source>
        <dbReference type="Pfam" id="PF13482"/>
    </source>
</evidence>
<keyword evidence="2" id="KW-0378">Hydrolase</keyword>
<dbReference type="GO" id="GO:0005524">
    <property type="term" value="F:ATP binding"/>
    <property type="evidence" value="ECO:0007669"/>
    <property type="project" value="UniProtKB-KW"/>
</dbReference>
<feature type="domain" description="DNA2/NAM7 helicase-like C-terminal" evidence="5">
    <location>
        <begin position="917"/>
        <end position="1096"/>
    </location>
</feature>
<feature type="domain" description="YprB ribonuclease H-like" evidence="6">
    <location>
        <begin position="321"/>
        <end position="497"/>
    </location>
</feature>
<keyword evidence="4" id="KW-0067">ATP-binding</keyword>